<dbReference type="AlphaFoldDB" id="A0A090AK10"/>
<accession>A0A090AK10</accession>
<reference evidence="1 2" key="1">
    <citation type="journal article" date="2014" name="ISME J.">
        <title>Ecophysiology of Thioploca ingrica as revealed by the complete genome sequence supplemented with proteomic evidence.</title>
        <authorList>
            <person name="Kojima H."/>
            <person name="Ogura Y."/>
            <person name="Yamamoto N."/>
            <person name="Togashi T."/>
            <person name="Mori H."/>
            <person name="Watanabe T."/>
            <person name="Nemoto F."/>
            <person name="Kurokawa K."/>
            <person name="Hayashi T."/>
            <person name="Fukui M."/>
        </authorList>
    </citation>
    <scope>NUCLEOTIDE SEQUENCE [LARGE SCALE GENOMIC DNA]</scope>
</reference>
<dbReference type="EMBL" id="AP014633">
    <property type="protein sequence ID" value="BAP55947.1"/>
    <property type="molecule type" value="Genomic_DNA"/>
</dbReference>
<keyword evidence="2" id="KW-1185">Reference proteome</keyword>
<dbReference type="HOGENOM" id="CLU_725478_0_0_6"/>
<dbReference type="Proteomes" id="UP000031623">
    <property type="component" value="Chromosome"/>
</dbReference>
<organism evidence="1 2">
    <name type="scientific">Thioploca ingrica</name>
    <dbReference type="NCBI Taxonomy" id="40754"/>
    <lineage>
        <taxon>Bacteria</taxon>
        <taxon>Pseudomonadati</taxon>
        <taxon>Pseudomonadota</taxon>
        <taxon>Gammaproteobacteria</taxon>
        <taxon>Thiotrichales</taxon>
        <taxon>Thiotrichaceae</taxon>
        <taxon>Thioploca</taxon>
    </lineage>
</organism>
<evidence type="ECO:0000313" key="1">
    <source>
        <dbReference type="EMBL" id="BAP55947.1"/>
    </source>
</evidence>
<sequence>MEKYKTYLHFLSAKIYKNFRRYQMSKLISWDTPAPTESGCTAIIAMCSRIPYILSANLDCLVSSRWDALKEIIIVVDAEQGALPQGFEDNINNKFSQLKVTFLYYNHQQAKYTAKVGDPFIYAWLSWSIGFNHARTKTVLIQDYDALVLSKEALAKRYQAFIESGAKIQGVRWFEWLGLREADHLATTWEAFVDVNWIRSYPPVMGYHKAGRLNGRRVCYDMYDDIQANHTPANQRTIMPMQEEDLAHTSEMIVQYMRFKKTPGKVLPCFSVIMIPFFYWLSGQEQALINATRALQQENPQRVDLLADGVLMNLSLLKIIDVDWILKNIIQVMVKKDIKPFKDIIDYGTTLYHTCKTPSEQIWVGDFTEAQRKWIQSAKAL</sequence>
<proteinExistence type="predicted"/>
<dbReference type="OrthoDB" id="503186at2"/>
<gene>
    <name evidence="1" type="ORF">THII_1650</name>
</gene>
<protein>
    <submittedName>
        <fullName evidence="1">Uncharacterized protein</fullName>
    </submittedName>
</protein>
<evidence type="ECO:0000313" key="2">
    <source>
        <dbReference type="Proteomes" id="UP000031623"/>
    </source>
</evidence>
<name>A0A090AK10_9GAMM</name>
<dbReference type="STRING" id="40754.THII_1650"/>
<dbReference type="KEGG" id="tig:THII_1650"/>